<dbReference type="Pfam" id="PF10341">
    <property type="entry name" value="TPP1"/>
    <property type="match status" value="1"/>
</dbReference>
<dbReference type="GO" id="GO:0007004">
    <property type="term" value="P:telomere maintenance via telomerase"/>
    <property type="evidence" value="ECO:0007669"/>
    <property type="project" value="InterPro"/>
</dbReference>
<feature type="region of interest" description="Disordered" evidence="6">
    <location>
        <begin position="330"/>
        <end position="356"/>
    </location>
</feature>
<feature type="compositionally biased region" description="Basic and acidic residues" evidence="6">
    <location>
        <begin position="333"/>
        <end position="343"/>
    </location>
</feature>
<feature type="compositionally biased region" description="Polar residues" evidence="6">
    <location>
        <begin position="220"/>
        <end position="236"/>
    </location>
</feature>
<feature type="compositionally biased region" description="Polar residues" evidence="6">
    <location>
        <begin position="448"/>
        <end position="458"/>
    </location>
</feature>
<feature type="compositionally biased region" description="Polar residues" evidence="6">
    <location>
        <begin position="703"/>
        <end position="713"/>
    </location>
</feature>
<feature type="compositionally biased region" description="Low complexity" evidence="6">
    <location>
        <begin position="772"/>
        <end position="789"/>
    </location>
</feature>
<feature type="compositionally biased region" description="Basic and acidic residues" evidence="6">
    <location>
        <begin position="752"/>
        <end position="766"/>
    </location>
</feature>
<feature type="compositionally biased region" description="Acidic residues" evidence="6">
    <location>
        <begin position="473"/>
        <end position="496"/>
    </location>
</feature>
<feature type="compositionally biased region" description="Polar residues" evidence="6">
    <location>
        <begin position="866"/>
        <end position="910"/>
    </location>
</feature>
<feature type="compositionally biased region" description="Low complexity" evidence="6">
    <location>
        <begin position="719"/>
        <end position="732"/>
    </location>
</feature>
<dbReference type="Proteomes" id="UP000033647">
    <property type="component" value="Unassembled WGS sequence"/>
</dbReference>
<feature type="compositionally biased region" description="Low complexity" evidence="6">
    <location>
        <begin position="533"/>
        <end position="544"/>
    </location>
</feature>
<feature type="compositionally biased region" description="Basic and acidic residues" evidence="6">
    <location>
        <begin position="625"/>
        <end position="636"/>
    </location>
</feature>
<feature type="compositionally biased region" description="Polar residues" evidence="6">
    <location>
        <begin position="1062"/>
        <end position="1083"/>
    </location>
</feature>
<feature type="compositionally biased region" description="Low complexity" evidence="6">
    <location>
        <begin position="665"/>
        <end position="680"/>
    </location>
</feature>
<feature type="domain" description="Shelterin complex subunit TPP1/Est3" evidence="7">
    <location>
        <begin position="6"/>
        <end position="177"/>
    </location>
</feature>
<gene>
    <name evidence="8" type="ORF">TI39_contig64g00006</name>
</gene>
<dbReference type="InterPro" id="IPR019437">
    <property type="entry name" value="TPP1/Est3"/>
</dbReference>
<feature type="compositionally biased region" description="Polar residues" evidence="6">
    <location>
        <begin position="920"/>
        <end position="946"/>
    </location>
</feature>
<proteinExistence type="predicted"/>
<comment type="caution">
    <text evidence="8">The sequence shown here is derived from an EMBL/GenBank/DDBJ whole genome shotgun (WGS) entry which is preliminary data.</text>
</comment>
<protein>
    <recommendedName>
        <fullName evidence="7">Shelterin complex subunit TPP1/Est3 domain-containing protein</fullName>
    </recommendedName>
</protein>
<reference evidence="8 9" key="1">
    <citation type="submission" date="2015-03" db="EMBL/GenBank/DDBJ databases">
        <title>RNA-seq based gene annotation and comparative genomics of four Zymoseptoria species reveal species-specific pathogenicity related genes and transposable element activity.</title>
        <authorList>
            <person name="Grandaubert J."/>
            <person name="Bhattacharyya A."/>
            <person name="Stukenbrock E.H."/>
        </authorList>
    </citation>
    <scope>NUCLEOTIDE SEQUENCE [LARGE SCALE GENOMIC DNA]</scope>
    <source>
        <strain evidence="8 9">Zb18110</strain>
    </source>
</reference>
<evidence type="ECO:0000259" key="7">
    <source>
        <dbReference type="Pfam" id="PF10341"/>
    </source>
</evidence>
<dbReference type="AlphaFoldDB" id="A0A0F4GY36"/>
<evidence type="ECO:0000256" key="1">
    <source>
        <dbReference type="ARBA" id="ARBA00004123"/>
    </source>
</evidence>
<accession>A0A0F4GY36</accession>
<keyword evidence="4" id="KW-0779">Telomere</keyword>
<feature type="region of interest" description="Disordered" evidence="6">
    <location>
        <begin position="183"/>
        <end position="246"/>
    </location>
</feature>
<dbReference type="OrthoDB" id="3538943at2759"/>
<keyword evidence="9" id="KW-1185">Reference proteome</keyword>
<dbReference type="STRING" id="1047168.A0A0F4GY36"/>
<feature type="compositionally biased region" description="Basic and acidic residues" evidence="6">
    <location>
        <begin position="995"/>
        <end position="1006"/>
    </location>
</feature>
<keyword evidence="3" id="KW-0158">Chromosome</keyword>
<evidence type="ECO:0000256" key="2">
    <source>
        <dbReference type="ARBA" id="ARBA00004574"/>
    </source>
</evidence>
<dbReference type="EMBL" id="LAFY01000061">
    <property type="protein sequence ID" value="KJY02327.1"/>
    <property type="molecule type" value="Genomic_DNA"/>
</dbReference>
<evidence type="ECO:0000256" key="3">
    <source>
        <dbReference type="ARBA" id="ARBA00022454"/>
    </source>
</evidence>
<comment type="subcellular location">
    <subcellularLocation>
        <location evidence="2">Chromosome</location>
        <location evidence="2">Telomere</location>
    </subcellularLocation>
    <subcellularLocation>
        <location evidence="1">Nucleus</location>
    </subcellularLocation>
</comment>
<feature type="region of interest" description="Disordered" evidence="6">
    <location>
        <begin position="440"/>
        <end position="1136"/>
    </location>
</feature>
<feature type="compositionally biased region" description="Pro residues" evidence="6">
    <location>
        <begin position="570"/>
        <end position="584"/>
    </location>
</feature>
<organism evidence="8 9">
    <name type="scientific">Zymoseptoria brevis</name>
    <dbReference type="NCBI Taxonomy" id="1047168"/>
    <lineage>
        <taxon>Eukaryota</taxon>
        <taxon>Fungi</taxon>
        <taxon>Dikarya</taxon>
        <taxon>Ascomycota</taxon>
        <taxon>Pezizomycotina</taxon>
        <taxon>Dothideomycetes</taxon>
        <taxon>Dothideomycetidae</taxon>
        <taxon>Mycosphaerellales</taxon>
        <taxon>Mycosphaerellaceae</taxon>
        <taxon>Zymoseptoria</taxon>
    </lineage>
</organism>
<feature type="compositionally biased region" description="Polar residues" evidence="6">
    <location>
        <begin position="956"/>
        <end position="976"/>
    </location>
</feature>
<keyword evidence="5" id="KW-0539">Nucleus</keyword>
<evidence type="ECO:0000313" key="9">
    <source>
        <dbReference type="Proteomes" id="UP000033647"/>
    </source>
</evidence>
<feature type="compositionally biased region" description="Basic and acidic residues" evidence="6">
    <location>
        <begin position="1099"/>
        <end position="1117"/>
    </location>
</feature>
<evidence type="ECO:0000256" key="4">
    <source>
        <dbReference type="ARBA" id="ARBA00022895"/>
    </source>
</evidence>
<feature type="compositionally biased region" description="Polar residues" evidence="6">
    <location>
        <begin position="192"/>
        <end position="211"/>
    </location>
</feature>
<sequence length="1136" mass="122850">MARRPLNPWIADFVRNEIEAVLAWADRKKVKSFVKLENDGRFSDDGSNFRNAVSSLEPGKDQLQLIKVLAAGNTVNAVLSDGQTCIKARLSDNAVEIFESALDDGEQLDLEVTGDVIRLKSFTIVTTAFGSEEDYIQLTVEDIDYCHHLRKLVGDPVSIEKDPRIRPLIDRVIKSLVPADPIEEWDPDQESIHSQVESPGIDSQASINVPRSSPPIEPETQLQGIESSVRSSQHIQDSAASRRAALRLPKRSAAEAGLENDGFEMQSGVNLDRPVIALRKPDTKIGAKLLGLLGSKRAEPETVAETPARFVPHSNQERYVQLHVEPDTFVETPRGKGEFDRTEQVGPPSSPPVQGINGSIDTGVNSLGKAQSGTSSEVCHTTRPRIAYGRRKIPANQKKLLDLASSWLPSLPGQTFPKPNVPIEILKKWNATPAVPRVATPKKMVATRSRSGSATPTEEASHGLSLPQSADQAFDEDEDGDEDEAQDEDDDDDDDIPASQWPSSAPQNPSAPPVSSLGDVIHDDLSVSPSETLDLPPDSSLGSLIVSPPKAAPVNRAVSKVPTALRNPLPVRPSVPPPSGPLLPPSRGGEDEMTRPHAPLSQRSIPTGPRNPSHYRGDFSPSGHPYHEPRRSESLHSQHSQRGIGAAPREAHAYRPTFGSSRPVSAASSHEASLALAEASPMAIRTSPQHSVGKSPKSMRPSPRTTKMSSQVPPEQPHSQASPSAIQASSQRSVDRSIQSAAKAGRVPTAEAHSKADKRPPFEKSLGHIGLAASARSASQSSPTASRGSLQQSPSKVIAAPPQMRPPREQPTQPQSRSSSSVASPLRTSLQPSTSQLGHRYAPDRHPADLSNRPAAERQIRLAPGSEQQRSISKSANGQSSERASITQHSSQSSDGPSQIPATRPTPQSNKRARLAVPHTTMTETPDQQANTQQALDQAGRRTTSGRLAPKADAQSPKTSQQGAKRSAQPARQSSPPVKARRPGPLESSNRPFAARRDGSASHSDQRSPSASANCMPRKQPNPSPTTLPSTGAVNPQILHRRQRQAHREIHALPAKPAFSAADQSNRLHPPKSTYTAAVQVSRESAARPRINSDLQRQQMERMEQRKRREEALERQRQSQTSGRVWPAGDQASRRY</sequence>
<name>A0A0F4GY36_9PEZI</name>
<evidence type="ECO:0000256" key="5">
    <source>
        <dbReference type="ARBA" id="ARBA00023242"/>
    </source>
</evidence>
<dbReference type="GO" id="GO:0042162">
    <property type="term" value="F:telomeric DNA binding"/>
    <property type="evidence" value="ECO:0007669"/>
    <property type="project" value="InterPro"/>
</dbReference>
<feature type="compositionally biased region" description="Low complexity" evidence="6">
    <location>
        <begin position="810"/>
        <end position="829"/>
    </location>
</feature>
<dbReference type="GO" id="GO:0000781">
    <property type="term" value="C:chromosome, telomeric region"/>
    <property type="evidence" value="ECO:0007669"/>
    <property type="project" value="UniProtKB-SubCell"/>
</dbReference>
<feature type="compositionally biased region" description="Low complexity" evidence="6">
    <location>
        <begin position="497"/>
        <end position="516"/>
    </location>
</feature>
<evidence type="ECO:0000313" key="8">
    <source>
        <dbReference type="EMBL" id="KJY02327.1"/>
    </source>
</evidence>
<evidence type="ECO:0000256" key="6">
    <source>
        <dbReference type="SAM" id="MobiDB-lite"/>
    </source>
</evidence>
<dbReference type="GO" id="GO:0005697">
    <property type="term" value="C:telomerase holoenzyme complex"/>
    <property type="evidence" value="ECO:0007669"/>
    <property type="project" value="InterPro"/>
</dbReference>